<evidence type="ECO:0000313" key="2">
    <source>
        <dbReference type="Proteomes" id="UP000094609"/>
    </source>
</evidence>
<dbReference type="STRING" id="1193502.SHALO_1015"/>
<dbReference type="RefSeq" id="WP_069477641.1">
    <property type="nucleotide sequence ID" value="NZ_CP017111.1"/>
</dbReference>
<dbReference type="Proteomes" id="UP000094609">
    <property type="component" value="Chromosome"/>
</dbReference>
<proteinExistence type="predicted"/>
<protein>
    <submittedName>
        <fullName evidence="1">Uncharacterized protein</fullName>
    </submittedName>
</protein>
<name>A0A1D7TIE8_9BACT</name>
<reference evidence="2" key="1">
    <citation type="submission" date="2016-08" db="EMBL/GenBank/DDBJ databases">
        <title>Complete genome sequence of the organohalide-respiring Epsilonproteobacterium Sulfurospirillum halorespirans.</title>
        <authorList>
            <person name="Goris T."/>
            <person name="Zimmermann J."/>
            <person name="Schenz B."/>
            <person name="Lemos M."/>
            <person name="Hackermueller J."/>
            <person name="Diekert G."/>
        </authorList>
    </citation>
    <scope>NUCLEOTIDE SEQUENCE [LARGE SCALE GENOMIC DNA]</scope>
    <source>
        <strain>DSM 13726</strain>
        <strain evidence="2">PCE-M2</strain>
    </source>
</reference>
<dbReference type="EMBL" id="CP017111">
    <property type="protein sequence ID" value="AOO64795.1"/>
    <property type="molecule type" value="Genomic_DNA"/>
</dbReference>
<dbReference type="KEGG" id="shal:SHALO_1015"/>
<gene>
    <name evidence="1" type="ORF">SHALO_1015</name>
</gene>
<accession>A0A1D7TIE8</accession>
<organism evidence="1 2">
    <name type="scientific">Sulfurospirillum halorespirans DSM 13726</name>
    <dbReference type="NCBI Taxonomy" id="1193502"/>
    <lineage>
        <taxon>Bacteria</taxon>
        <taxon>Pseudomonadati</taxon>
        <taxon>Campylobacterota</taxon>
        <taxon>Epsilonproteobacteria</taxon>
        <taxon>Campylobacterales</taxon>
        <taxon>Sulfurospirillaceae</taxon>
        <taxon>Sulfurospirillum</taxon>
    </lineage>
</organism>
<dbReference type="AlphaFoldDB" id="A0A1D7TIE8"/>
<keyword evidence="2" id="KW-1185">Reference proteome</keyword>
<evidence type="ECO:0000313" key="1">
    <source>
        <dbReference type="EMBL" id="AOO64795.1"/>
    </source>
</evidence>
<sequence length="164" mass="19780">MKDHVEAFKEFEQNDEHPLEERTGTHMLTIIRGTIKKELIRRLENQSEMFPFSNKMTLHYVDYYIIKKGFIDAAQSVKNSILSNARSIHRKEIRRIQKALHTIESNIINELPRELEKRLIKKIILYISYQWLKKEFYISKEEIRRFVYGFSVFYSELKPKSNPK</sequence>